<organism evidence="4 5">
    <name type="scientific">Heracleum sosnowskyi</name>
    <dbReference type="NCBI Taxonomy" id="360622"/>
    <lineage>
        <taxon>Eukaryota</taxon>
        <taxon>Viridiplantae</taxon>
        <taxon>Streptophyta</taxon>
        <taxon>Embryophyta</taxon>
        <taxon>Tracheophyta</taxon>
        <taxon>Spermatophyta</taxon>
        <taxon>Magnoliopsida</taxon>
        <taxon>eudicotyledons</taxon>
        <taxon>Gunneridae</taxon>
        <taxon>Pentapetalae</taxon>
        <taxon>asterids</taxon>
        <taxon>campanulids</taxon>
        <taxon>Apiales</taxon>
        <taxon>Apiaceae</taxon>
        <taxon>Apioideae</taxon>
        <taxon>apioid superclade</taxon>
        <taxon>Tordylieae</taxon>
        <taxon>Tordyliinae</taxon>
        <taxon>Heracleum</taxon>
    </lineage>
</organism>
<dbReference type="InterPro" id="IPR058678">
    <property type="entry name" value="ARM_PUB"/>
</dbReference>
<dbReference type="FunFam" id="1.25.10.10:FF:000561">
    <property type="entry name" value="ARM repeat superfamily protein"/>
    <property type="match status" value="1"/>
</dbReference>
<evidence type="ECO:0000313" key="4">
    <source>
        <dbReference type="EMBL" id="KAK1369603.1"/>
    </source>
</evidence>
<gene>
    <name evidence="4" type="ORF">POM88_035695</name>
</gene>
<keyword evidence="5" id="KW-1185">Reference proteome</keyword>
<dbReference type="InterPro" id="IPR000225">
    <property type="entry name" value="Armadillo"/>
</dbReference>
<name>A0AAD8MEX5_9APIA</name>
<feature type="domain" description="U-box" evidence="3">
    <location>
        <begin position="16"/>
        <end position="300"/>
    </location>
</feature>
<evidence type="ECO:0000256" key="2">
    <source>
        <dbReference type="ARBA" id="ARBA00022786"/>
    </source>
</evidence>
<dbReference type="EMBL" id="JAUIZM010000008">
    <property type="protein sequence ID" value="KAK1369603.1"/>
    <property type="molecule type" value="Genomic_DNA"/>
</dbReference>
<dbReference type="SMART" id="SM00185">
    <property type="entry name" value="ARM"/>
    <property type="match status" value="3"/>
</dbReference>
<reference evidence="4" key="2">
    <citation type="submission" date="2023-05" db="EMBL/GenBank/DDBJ databases">
        <authorList>
            <person name="Schelkunov M.I."/>
        </authorList>
    </citation>
    <scope>NUCLEOTIDE SEQUENCE</scope>
    <source>
        <strain evidence="4">Hsosn_3</strain>
        <tissue evidence="4">Leaf</tissue>
    </source>
</reference>
<reference evidence="4" key="1">
    <citation type="submission" date="2023-02" db="EMBL/GenBank/DDBJ databases">
        <title>Genome of toxic invasive species Heracleum sosnowskyi carries increased number of genes despite the absence of recent whole-genome duplications.</title>
        <authorList>
            <person name="Schelkunov M."/>
            <person name="Shtratnikova V."/>
            <person name="Makarenko M."/>
            <person name="Klepikova A."/>
            <person name="Omelchenko D."/>
            <person name="Novikova G."/>
            <person name="Obukhova E."/>
            <person name="Bogdanov V."/>
            <person name="Penin A."/>
            <person name="Logacheva M."/>
        </authorList>
    </citation>
    <scope>NUCLEOTIDE SEQUENCE</scope>
    <source>
        <strain evidence="4">Hsosn_3</strain>
        <tissue evidence="4">Leaf</tissue>
    </source>
</reference>
<evidence type="ECO:0000256" key="1">
    <source>
        <dbReference type="ARBA" id="ARBA00022737"/>
    </source>
</evidence>
<keyword evidence="1" id="KW-0677">Repeat</keyword>
<protein>
    <submittedName>
        <fullName evidence="4">U-box domain-containing protein 11</fullName>
    </submittedName>
</protein>
<dbReference type="Proteomes" id="UP001237642">
    <property type="component" value="Unassembled WGS sequence"/>
</dbReference>
<dbReference type="Pfam" id="PF25598">
    <property type="entry name" value="ARM_PUB"/>
    <property type="match status" value="1"/>
</dbReference>
<evidence type="ECO:0000313" key="5">
    <source>
        <dbReference type="Proteomes" id="UP001237642"/>
    </source>
</evidence>
<keyword evidence="2" id="KW-0833">Ubl conjugation pathway</keyword>
<dbReference type="Gene3D" id="1.25.10.10">
    <property type="entry name" value="Leucine-rich Repeat Variant"/>
    <property type="match status" value="1"/>
</dbReference>
<dbReference type="SUPFAM" id="SSF48371">
    <property type="entry name" value="ARM repeat"/>
    <property type="match status" value="1"/>
</dbReference>
<sequence length="321" mass="34185">MDESDLGISPTSTTAVETLVHKLSSVSEHTRTESLCELRLLSKYDPDTRPIIISAGAIPYISESLYSPSSISQENAAATLLNLSIHNRHPIMSTIGLLDALSHALRNPTSASAAQSTSALLFSLLMEDEYRPVIGSKRDIIYALVDLIRNGRSHPRSVKDALKALFGICLWKGNRGSVIELGAVPVLFSLVMKDGRVGIVEDVTAVIGQIAGCEQAWEEFGKVSGVGVLVDLLDLSTGCSDRIKENAVSGLLNLVEYGTEEVVESLRSLGPGLVHGISEVVKNGSVKGKSKAAALLKMLDGAAHCDHLDSSFQSFQSVSSS</sequence>
<proteinExistence type="predicted"/>
<dbReference type="InterPro" id="IPR011989">
    <property type="entry name" value="ARM-like"/>
</dbReference>
<dbReference type="InterPro" id="IPR016024">
    <property type="entry name" value="ARM-type_fold"/>
</dbReference>
<comment type="caution">
    <text evidence="4">The sequence shown here is derived from an EMBL/GenBank/DDBJ whole genome shotgun (WGS) entry which is preliminary data.</text>
</comment>
<dbReference type="PANTHER" id="PTHR23315">
    <property type="entry name" value="U BOX DOMAIN-CONTAINING"/>
    <property type="match status" value="1"/>
</dbReference>
<dbReference type="PANTHER" id="PTHR23315:SF238">
    <property type="entry name" value="ARM REPEAT SUPERFAMILY PROTEIN"/>
    <property type="match status" value="1"/>
</dbReference>
<accession>A0AAD8MEX5</accession>
<evidence type="ECO:0000259" key="3">
    <source>
        <dbReference type="Pfam" id="PF25598"/>
    </source>
</evidence>
<dbReference type="AlphaFoldDB" id="A0AAD8MEX5"/>